<dbReference type="Proteomes" id="UP000694867">
    <property type="component" value="Unplaced"/>
</dbReference>
<dbReference type="GeneID" id="100900000"/>
<dbReference type="AlphaFoldDB" id="A0AAJ7L5Z8"/>
<accession>A0AAJ7L5Z8</accession>
<protein>
    <submittedName>
        <fullName evidence="3">Uncharacterized protein LOC100900000</fullName>
    </submittedName>
</protein>
<gene>
    <name evidence="3" type="primary">LOC100900000</name>
</gene>
<evidence type="ECO:0000256" key="1">
    <source>
        <dbReference type="SAM" id="SignalP"/>
    </source>
</evidence>
<organism evidence="2 3">
    <name type="scientific">Galendromus occidentalis</name>
    <name type="common">western predatory mite</name>
    <dbReference type="NCBI Taxonomy" id="34638"/>
    <lineage>
        <taxon>Eukaryota</taxon>
        <taxon>Metazoa</taxon>
        <taxon>Ecdysozoa</taxon>
        <taxon>Arthropoda</taxon>
        <taxon>Chelicerata</taxon>
        <taxon>Arachnida</taxon>
        <taxon>Acari</taxon>
        <taxon>Parasitiformes</taxon>
        <taxon>Mesostigmata</taxon>
        <taxon>Gamasina</taxon>
        <taxon>Phytoseioidea</taxon>
        <taxon>Phytoseiidae</taxon>
        <taxon>Typhlodrominae</taxon>
        <taxon>Galendromus</taxon>
    </lineage>
</organism>
<evidence type="ECO:0000313" key="2">
    <source>
        <dbReference type="Proteomes" id="UP000694867"/>
    </source>
</evidence>
<dbReference type="RefSeq" id="XP_018496848.1">
    <property type="nucleotide sequence ID" value="XM_018641332.1"/>
</dbReference>
<feature type="chain" id="PRO_5042595698" evidence="1">
    <location>
        <begin position="19"/>
        <end position="388"/>
    </location>
</feature>
<reference evidence="3" key="1">
    <citation type="submission" date="2025-08" db="UniProtKB">
        <authorList>
            <consortium name="RefSeq"/>
        </authorList>
    </citation>
    <scope>IDENTIFICATION</scope>
</reference>
<keyword evidence="2" id="KW-1185">Reference proteome</keyword>
<proteinExistence type="predicted"/>
<dbReference type="KEGG" id="goe:100900000"/>
<evidence type="ECO:0000313" key="3">
    <source>
        <dbReference type="RefSeq" id="XP_018496848.1"/>
    </source>
</evidence>
<keyword evidence="1" id="KW-0732">Signal</keyword>
<sequence>MFLKFGLVFLTVAIQTSCSQFSANFDVPQGLGFNFNSDTDNSNNNNNFFAGIPNLFGRALSSGFNLNLNRKGQPRTPSSGFRFNMNLPSGSSKTGNSNSFRIGFGNEVENYASSNSSFIDTTEKPSDERISLSSMGSELPGLLTPRRNLISTTALRGPAFESGYMSSQLGPLETASVGRKINFGSDTNLSFDSRLRQQGLTAASNAQRLSAGGSNSLNLSKGVSRILVNTDVEPAEHGVVEYSRQTIVITQKPSIITVHHSQQKLPKKPEKESDKKFRFKPVTAVLKKRLHKIQIPVYNGYDDGASCDAKSPFLLLHTEDLGDGRTRYFHCIDGSMKGVVCPSDKPALQDICNGYDKHCWRYLAFDASIDPKQIADNAYQYYRCLGKI</sequence>
<feature type="signal peptide" evidence="1">
    <location>
        <begin position="1"/>
        <end position="18"/>
    </location>
</feature>
<name>A0AAJ7L5Z8_9ACAR</name>